<dbReference type="OrthoDB" id="1747771at2759"/>
<dbReference type="Pfam" id="PF04082">
    <property type="entry name" value="Fungal_trans"/>
    <property type="match status" value="1"/>
</dbReference>
<dbReference type="InParanoid" id="K9FWI3"/>
<dbReference type="GO" id="GO:0016831">
    <property type="term" value="F:carboxy-lyase activity"/>
    <property type="evidence" value="ECO:0007669"/>
    <property type="project" value="TreeGrafter"/>
</dbReference>
<evidence type="ECO:0000313" key="3">
    <source>
        <dbReference type="EMBL" id="EKV07098.1"/>
    </source>
</evidence>
<dbReference type="EMBL" id="AKCT01000266">
    <property type="protein sequence ID" value="EKV07098.1"/>
    <property type="molecule type" value="Genomic_DNA"/>
</dbReference>
<dbReference type="STRING" id="1170229.K9FWI3"/>
<dbReference type="GO" id="GO:0008270">
    <property type="term" value="F:zinc ion binding"/>
    <property type="evidence" value="ECO:0007669"/>
    <property type="project" value="InterPro"/>
</dbReference>
<dbReference type="HOGENOM" id="CLU_627059_0_0_1"/>
<sequence length="432" mass="48666">MLADVDRFESDLCTYLNAHASGELRDPEKITARWATDKSIGHISLLLATLASGAHYSDIEYPERLELSTDFARRSFHALRLANFLFQPSLDIIQALLILGNTLQNVGQSDAAWALLGTTIRLAQTMGLHTERSTVHWPEQVRVKARTLWSTVVWQDSLLCLCYDRPPIVSVTGWSLANSFFERQDLSFSEVMHLLCRISLDIMRPETLNVAEFDRALEALQRLDDVYQRGLLYLRSREKCTSLQQHLEHLALRMHTSFCVSVFCRPAMKQSAPQPFLPHGGILRARAKGSLIDASRAFLDFQALSTVPLRSWSMVHTVLSSTLLLCIWEETRNDSECRNLQQNVIDVFSSSNLRTNDDGALYSASDSQWLSDRHIRALVTLRSALEREQETGTTGTDTWAAMASNMIPQFGPGPIRRITGHLSGLDHEPSDV</sequence>
<dbReference type="PANTHER" id="PTHR43374">
    <property type="entry name" value="FLAVIN PRENYLTRANSFERASE"/>
    <property type="match status" value="1"/>
</dbReference>
<dbReference type="InterPro" id="IPR007219">
    <property type="entry name" value="XnlR_reg_dom"/>
</dbReference>
<dbReference type="SMART" id="SM00906">
    <property type="entry name" value="Fungal_trans"/>
    <property type="match status" value="1"/>
</dbReference>
<dbReference type="GO" id="GO:0003677">
    <property type="term" value="F:DNA binding"/>
    <property type="evidence" value="ECO:0007669"/>
    <property type="project" value="InterPro"/>
</dbReference>
<proteinExistence type="predicted"/>
<evidence type="ECO:0000256" key="1">
    <source>
        <dbReference type="ARBA" id="ARBA00023242"/>
    </source>
</evidence>
<dbReference type="GO" id="GO:0006351">
    <property type="term" value="P:DNA-templated transcription"/>
    <property type="evidence" value="ECO:0007669"/>
    <property type="project" value="InterPro"/>
</dbReference>
<protein>
    <recommendedName>
        <fullName evidence="2">Xylanolytic transcriptional activator regulatory domain-containing protein</fullName>
    </recommendedName>
</protein>
<evidence type="ECO:0000313" key="4">
    <source>
        <dbReference type="Proteomes" id="UP000009882"/>
    </source>
</evidence>
<evidence type="ECO:0000259" key="2">
    <source>
        <dbReference type="SMART" id="SM00906"/>
    </source>
</evidence>
<organism evidence="3 4">
    <name type="scientific">Penicillium digitatum (strain PHI26 / CECT 20796)</name>
    <name type="common">Green mold</name>
    <dbReference type="NCBI Taxonomy" id="1170229"/>
    <lineage>
        <taxon>Eukaryota</taxon>
        <taxon>Fungi</taxon>
        <taxon>Dikarya</taxon>
        <taxon>Ascomycota</taxon>
        <taxon>Pezizomycotina</taxon>
        <taxon>Eurotiomycetes</taxon>
        <taxon>Eurotiomycetidae</taxon>
        <taxon>Eurotiales</taxon>
        <taxon>Aspergillaceae</taxon>
        <taxon>Penicillium</taxon>
    </lineage>
</organism>
<dbReference type="PANTHER" id="PTHR43374:SF1">
    <property type="entry name" value="FLAVIN PRENYLTRANSFERASE PAD1, MITOCHONDRIAL"/>
    <property type="match status" value="1"/>
</dbReference>
<dbReference type="AlphaFoldDB" id="K9FWI3"/>
<dbReference type="eggNOG" id="ENOG502SIWN">
    <property type="taxonomic scope" value="Eukaryota"/>
</dbReference>
<dbReference type="CDD" id="cd12148">
    <property type="entry name" value="fungal_TF_MHR"/>
    <property type="match status" value="1"/>
</dbReference>
<comment type="caution">
    <text evidence="3">The sequence shown here is derived from an EMBL/GenBank/DDBJ whole genome shotgun (WGS) entry which is preliminary data.</text>
</comment>
<keyword evidence="4" id="KW-1185">Reference proteome</keyword>
<name>K9FWI3_PEND2</name>
<reference evidence="4" key="1">
    <citation type="journal article" date="2012" name="BMC Genomics">
        <title>Genome sequence of the necrotrophic fungus Penicillium digitatum, the main postharvest pathogen of citrus.</title>
        <authorList>
            <person name="Marcet-Houben M."/>
            <person name="Ballester A.-R."/>
            <person name="de la Fuente B."/>
            <person name="Harries E."/>
            <person name="Marcos J.F."/>
            <person name="Gonzalez-Candelas L."/>
            <person name="Gabaldon T."/>
        </authorList>
    </citation>
    <scope>NUCLEOTIDE SEQUENCE [LARGE SCALE GENOMIC DNA]</scope>
    <source>
        <strain evidence="4">PHI26 / CECT 20796</strain>
    </source>
</reference>
<dbReference type="Proteomes" id="UP000009882">
    <property type="component" value="Unassembled WGS sequence"/>
</dbReference>
<dbReference type="OMA" id="LYSRENC"/>
<accession>K9FWI3</accession>
<dbReference type="InterPro" id="IPR004507">
    <property type="entry name" value="UbiX-like"/>
</dbReference>
<gene>
    <name evidence="3" type="ORF">PDIG_73720</name>
</gene>
<keyword evidence="1" id="KW-0539">Nucleus</keyword>
<feature type="domain" description="Xylanolytic transcriptional activator regulatory" evidence="2">
    <location>
        <begin position="112"/>
        <end position="187"/>
    </location>
</feature>